<dbReference type="EMBL" id="OKRB01000090">
    <property type="protein sequence ID" value="SPE22056.1"/>
    <property type="molecule type" value="Genomic_DNA"/>
</dbReference>
<sequence length="66" mass="6769">MASTKLRLPGDYEREVTSVQNQVHTGGNLKARGADGKESICGCGGRAKVAMGLAARAAGAEMAHVL</sequence>
<proteinExistence type="predicted"/>
<reference evidence="2" key="1">
    <citation type="submission" date="2018-02" db="EMBL/GenBank/DDBJ databases">
        <authorList>
            <person name="Hausmann B."/>
        </authorList>
    </citation>
    <scope>NUCLEOTIDE SEQUENCE [LARGE SCALE GENOMIC DNA]</scope>
    <source>
        <strain evidence="2">Peat soil MAG SbA5</strain>
    </source>
</reference>
<protein>
    <submittedName>
        <fullName evidence="1">Uncharacterized protein</fullName>
    </submittedName>
</protein>
<name>A0A2N9LFM2_9BACT</name>
<dbReference type="AlphaFoldDB" id="A0A2N9LFM2"/>
<evidence type="ECO:0000313" key="1">
    <source>
        <dbReference type="EMBL" id="SPE22056.1"/>
    </source>
</evidence>
<evidence type="ECO:0000313" key="2">
    <source>
        <dbReference type="Proteomes" id="UP000239735"/>
    </source>
</evidence>
<gene>
    <name evidence="1" type="ORF">SBA5_330098</name>
</gene>
<organism evidence="1 2">
    <name type="scientific">Candidatus Sulfuritelmatomonas gaucii</name>
    <dbReference type="NCBI Taxonomy" id="2043161"/>
    <lineage>
        <taxon>Bacteria</taxon>
        <taxon>Pseudomonadati</taxon>
        <taxon>Acidobacteriota</taxon>
        <taxon>Terriglobia</taxon>
        <taxon>Terriglobales</taxon>
        <taxon>Acidobacteriaceae</taxon>
        <taxon>Candidatus Sulfuritelmatomonas</taxon>
    </lineage>
</organism>
<dbReference type="Proteomes" id="UP000239735">
    <property type="component" value="Unassembled WGS sequence"/>
</dbReference>
<accession>A0A2N9LFM2</accession>